<gene>
    <name evidence="3" type="primary">LOC116292314</name>
</gene>
<dbReference type="Pfam" id="PF13847">
    <property type="entry name" value="Methyltransf_31"/>
    <property type="match status" value="1"/>
</dbReference>
<dbReference type="OrthoDB" id="5967632at2759"/>
<dbReference type="CDD" id="cd02440">
    <property type="entry name" value="AdoMet_MTases"/>
    <property type="match status" value="1"/>
</dbReference>
<dbReference type="Proteomes" id="UP000515163">
    <property type="component" value="Unplaced"/>
</dbReference>
<organism evidence="2 3">
    <name type="scientific">Actinia tenebrosa</name>
    <name type="common">Australian red waratah sea anemone</name>
    <dbReference type="NCBI Taxonomy" id="6105"/>
    <lineage>
        <taxon>Eukaryota</taxon>
        <taxon>Metazoa</taxon>
        <taxon>Cnidaria</taxon>
        <taxon>Anthozoa</taxon>
        <taxon>Hexacorallia</taxon>
        <taxon>Actiniaria</taxon>
        <taxon>Actiniidae</taxon>
        <taxon>Actinia</taxon>
    </lineage>
</organism>
<evidence type="ECO:0000259" key="1">
    <source>
        <dbReference type="Pfam" id="PF13847"/>
    </source>
</evidence>
<proteinExistence type="predicted"/>
<evidence type="ECO:0000313" key="3">
    <source>
        <dbReference type="RefSeq" id="XP_031555458.1"/>
    </source>
</evidence>
<dbReference type="SUPFAM" id="SSF53335">
    <property type="entry name" value="S-adenosyl-L-methionine-dependent methyltransferases"/>
    <property type="match status" value="1"/>
</dbReference>
<dbReference type="PANTHER" id="PTHR43861">
    <property type="entry name" value="TRANS-ACONITATE 2-METHYLTRANSFERASE-RELATED"/>
    <property type="match status" value="1"/>
</dbReference>
<feature type="domain" description="Methyltransferase" evidence="1">
    <location>
        <begin position="40"/>
        <end position="179"/>
    </location>
</feature>
<dbReference type="KEGG" id="aten:116292314"/>
<protein>
    <submittedName>
        <fullName evidence="3">Uncharacterized protein LOC116292314</fullName>
    </submittedName>
</protein>
<dbReference type="RefSeq" id="XP_031555458.1">
    <property type="nucleotide sequence ID" value="XM_031699598.1"/>
</dbReference>
<evidence type="ECO:0000313" key="2">
    <source>
        <dbReference type="Proteomes" id="UP000515163"/>
    </source>
</evidence>
<name>A0A6P8HKM9_ACTTE</name>
<dbReference type="AlphaFoldDB" id="A0A6P8HKM9"/>
<keyword evidence="2" id="KW-1185">Reference proteome</keyword>
<dbReference type="InterPro" id="IPR029063">
    <property type="entry name" value="SAM-dependent_MTases_sf"/>
</dbReference>
<dbReference type="Gene3D" id="3.40.50.150">
    <property type="entry name" value="Vaccinia Virus protein VP39"/>
    <property type="match status" value="1"/>
</dbReference>
<accession>A0A6P8HKM9</accession>
<dbReference type="GeneID" id="116292314"/>
<dbReference type="InParanoid" id="A0A6P8HKM9"/>
<reference evidence="3" key="1">
    <citation type="submission" date="2025-08" db="UniProtKB">
        <authorList>
            <consortium name="RefSeq"/>
        </authorList>
    </citation>
    <scope>IDENTIFICATION</scope>
    <source>
        <tissue evidence="3">Tentacle</tissue>
    </source>
</reference>
<dbReference type="InterPro" id="IPR025714">
    <property type="entry name" value="Methyltranfer_dom"/>
</dbReference>
<sequence length="266" mass="29770">MDSSSNKGSSGAASYYNRWSSFQRDVAHQVLDNQELQLQDAKLVLDLGCGTGNMTAALLEHLSQDCKIIAVDPDVERIKVAQQLHGCHSNITFQTGSSDSFPHMLKECYDIAVNNFVIQLIKERQVAMDNISKSLKPGGRLLMTYPCLETYLAPNNSFYKWLSEVAPPEQLKTWNNMLQISKLVPQLLEDLCTNAGLTILSSVKGQKWTTFDNFETLSEYLYGVSHGVVDIRGSEFDQIIKNTTPPLNSDGKIEREMIYGIIVARK</sequence>